<organism evidence="1">
    <name type="scientific">marine sediment metagenome</name>
    <dbReference type="NCBI Taxonomy" id="412755"/>
    <lineage>
        <taxon>unclassified sequences</taxon>
        <taxon>metagenomes</taxon>
        <taxon>ecological metagenomes</taxon>
    </lineage>
</organism>
<dbReference type="AlphaFoldDB" id="A0A0F9NDL8"/>
<proteinExistence type="predicted"/>
<accession>A0A0F9NDL8</accession>
<protein>
    <submittedName>
        <fullName evidence="1">Uncharacterized protein</fullName>
    </submittedName>
</protein>
<name>A0A0F9NDL8_9ZZZZ</name>
<reference evidence="1" key="1">
    <citation type="journal article" date="2015" name="Nature">
        <title>Complex archaea that bridge the gap between prokaryotes and eukaryotes.</title>
        <authorList>
            <person name="Spang A."/>
            <person name="Saw J.H."/>
            <person name="Jorgensen S.L."/>
            <person name="Zaremba-Niedzwiedzka K."/>
            <person name="Martijn J."/>
            <person name="Lind A.E."/>
            <person name="van Eijk R."/>
            <person name="Schleper C."/>
            <person name="Guy L."/>
            <person name="Ettema T.J."/>
        </authorList>
    </citation>
    <scope>NUCLEOTIDE SEQUENCE</scope>
</reference>
<sequence length="114" mass="13289">MKTCLKIIDGNLLEELKQQSNVDLKNRGIMMNFNQSKSLCKNCHHRFRRVFIPLRTEEYVDDAGDPISPEEDNILIINSCLISGLDIEAEETIECDHHEQKQEGDKFPFFKHIK</sequence>
<dbReference type="EMBL" id="LAZR01008326">
    <property type="protein sequence ID" value="KKM79487.1"/>
    <property type="molecule type" value="Genomic_DNA"/>
</dbReference>
<comment type="caution">
    <text evidence="1">The sequence shown here is derived from an EMBL/GenBank/DDBJ whole genome shotgun (WGS) entry which is preliminary data.</text>
</comment>
<gene>
    <name evidence="1" type="ORF">LCGC14_1349440</name>
</gene>
<evidence type="ECO:0000313" key="1">
    <source>
        <dbReference type="EMBL" id="KKM79487.1"/>
    </source>
</evidence>